<evidence type="ECO:0000256" key="3">
    <source>
        <dbReference type="ARBA" id="ARBA00022603"/>
    </source>
</evidence>
<evidence type="ECO:0000313" key="8">
    <source>
        <dbReference type="EMBL" id="TVO79045.1"/>
    </source>
</evidence>
<sequence length="254" mass="27060">MSESQLIAGLHSVRTALKHGAGSVLEVWIEGVRKQDRRVREVIVLARESDVKVSYINRDQMDQLTSGSNHQGVAARTQVPSSLDESALETLLSTLEVPPFLLILDGVTDPHNLGACLRSADAAGIHAVIAPKDRSVGLTPTACKVASGAAESVPFIQVTNLVRTLKWLQSDRGVWLVGTAGEAETSVYEADLKGPVGIVMGGEEKGMRRLTRESCDLLVKLPMAGVVESLNVSVAAGICIFEAVRQRASLGMTP</sequence>
<dbReference type="SUPFAM" id="SSF75217">
    <property type="entry name" value="alpha/beta knot"/>
    <property type="match status" value="1"/>
</dbReference>
<evidence type="ECO:0000256" key="5">
    <source>
        <dbReference type="ARBA" id="ARBA00022691"/>
    </source>
</evidence>
<dbReference type="AlphaFoldDB" id="A0A557SNP9"/>
<dbReference type="NCBIfam" id="TIGR00186">
    <property type="entry name" value="rRNA_methyl_3"/>
    <property type="match status" value="1"/>
</dbReference>
<dbReference type="SMART" id="SM00967">
    <property type="entry name" value="SpoU_sub_bind"/>
    <property type="match status" value="1"/>
</dbReference>
<comment type="caution">
    <text evidence="8">The sequence shown here is derived from an EMBL/GenBank/DDBJ whole genome shotgun (WGS) entry which is preliminary data.</text>
</comment>
<dbReference type="PANTHER" id="PTHR46429:SF1">
    <property type="entry name" value="23S RRNA (GUANOSINE-2'-O-)-METHYLTRANSFERASE RLMB"/>
    <property type="match status" value="1"/>
</dbReference>
<keyword evidence="3 6" id="KW-0489">Methyltransferase</keyword>
<feature type="binding site" evidence="6">
    <location>
        <position position="221"/>
    </location>
    <ligand>
        <name>S-adenosyl-L-methionine</name>
        <dbReference type="ChEBI" id="CHEBI:59789"/>
    </ligand>
</feature>
<dbReference type="FunFam" id="3.40.1280.10:FF:000008">
    <property type="entry name" value="Group 3 RNA methyltransferase TrmH"/>
    <property type="match status" value="1"/>
</dbReference>
<dbReference type="EMBL" id="VMNH01000001">
    <property type="protein sequence ID" value="TVO79045.1"/>
    <property type="molecule type" value="Genomic_DNA"/>
</dbReference>
<evidence type="ECO:0000256" key="1">
    <source>
        <dbReference type="ARBA" id="ARBA00022490"/>
    </source>
</evidence>
<comment type="subcellular location">
    <subcellularLocation>
        <location evidence="6">Cytoplasm</location>
    </subcellularLocation>
</comment>
<evidence type="ECO:0000313" key="9">
    <source>
        <dbReference type="Proteomes" id="UP000316649"/>
    </source>
</evidence>
<feature type="binding site" evidence="6">
    <location>
        <position position="230"/>
    </location>
    <ligand>
        <name>S-adenosyl-L-methionine</name>
        <dbReference type="ChEBI" id="CHEBI:59789"/>
    </ligand>
</feature>
<keyword evidence="1 6" id="KW-0963">Cytoplasm</keyword>
<dbReference type="Gene3D" id="3.30.1330.30">
    <property type="match status" value="1"/>
</dbReference>
<name>A0A557SNP9_9GAMM</name>
<dbReference type="RefSeq" id="WP_144357002.1">
    <property type="nucleotide sequence ID" value="NZ_VMNH01000001.1"/>
</dbReference>
<dbReference type="InterPro" id="IPR029026">
    <property type="entry name" value="tRNA_m1G_MTases_N"/>
</dbReference>
<dbReference type="GO" id="GO:0070039">
    <property type="term" value="F:rRNA (guanosine-2'-O-)-methyltransferase activity"/>
    <property type="evidence" value="ECO:0007669"/>
    <property type="project" value="UniProtKB-UniRule"/>
</dbReference>
<dbReference type="CDD" id="cd18103">
    <property type="entry name" value="SpoU-like_RlmB"/>
    <property type="match status" value="1"/>
</dbReference>
<comment type="similarity">
    <text evidence="6">Belongs to the class IV-like SAM-binding methyltransferase superfamily. RNA methyltransferase TrmH family. RlmB subfamily.</text>
</comment>
<comment type="catalytic activity">
    <reaction evidence="6">
        <text>guanosine(2251) in 23S rRNA + S-adenosyl-L-methionine = 2'-O-methylguanosine(2251) in 23S rRNA + S-adenosyl-L-homocysteine + H(+)</text>
        <dbReference type="Rhea" id="RHEA:24140"/>
        <dbReference type="Rhea" id="RHEA-COMP:10239"/>
        <dbReference type="Rhea" id="RHEA-COMP:10241"/>
        <dbReference type="ChEBI" id="CHEBI:15378"/>
        <dbReference type="ChEBI" id="CHEBI:57856"/>
        <dbReference type="ChEBI" id="CHEBI:59789"/>
        <dbReference type="ChEBI" id="CHEBI:74269"/>
        <dbReference type="ChEBI" id="CHEBI:74445"/>
        <dbReference type="EC" id="2.1.1.185"/>
    </reaction>
</comment>
<keyword evidence="2 6" id="KW-0698">rRNA processing</keyword>
<dbReference type="EC" id="2.1.1.185" evidence="6"/>
<keyword evidence="4 6" id="KW-0808">Transferase</keyword>
<dbReference type="Pfam" id="PF00588">
    <property type="entry name" value="SpoU_methylase"/>
    <property type="match status" value="1"/>
</dbReference>
<dbReference type="InterPro" id="IPR013123">
    <property type="entry name" value="SpoU_subst-bd"/>
</dbReference>
<dbReference type="HAMAP" id="MF_01887">
    <property type="entry name" value="23SrRNA_methyltr_B"/>
    <property type="match status" value="1"/>
</dbReference>
<accession>A0A557SNP9</accession>
<evidence type="ECO:0000256" key="4">
    <source>
        <dbReference type="ARBA" id="ARBA00022679"/>
    </source>
</evidence>
<dbReference type="InterPro" id="IPR004441">
    <property type="entry name" value="rRNA_MeTrfase_TrmH"/>
</dbReference>
<dbReference type="InterPro" id="IPR029028">
    <property type="entry name" value="Alpha/beta_knot_MTases"/>
</dbReference>
<feature type="binding site" evidence="6">
    <location>
        <position position="201"/>
    </location>
    <ligand>
        <name>S-adenosyl-L-methionine</name>
        <dbReference type="ChEBI" id="CHEBI:59789"/>
    </ligand>
</feature>
<evidence type="ECO:0000256" key="2">
    <source>
        <dbReference type="ARBA" id="ARBA00022552"/>
    </source>
</evidence>
<evidence type="ECO:0000256" key="6">
    <source>
        <dbReference type="HAMAP-Rule" id="MF_01887"/>
    </source>
</evidence>
<dbReference type="Gene3D" id="3.40.1280.10">
    <property type="match status" value="1"/>
</dbReference>
<reference evidence="8 9" key="1">
    <citation type="submission" date="2019-07" db="EMBL/GenBank/DDBJ databases">
        <title>The pathways for chlorine oxyanion respiration interact through the shared metabolite chlorate.</title>
        <authorList>
            <person name="Barnum T.P."/>
            <person name="Cheng Y."/>
            <person name="Hill K.A."/>
            <person name="Lucas L.N."/>
            <person name="Carlson H.K."/>
            <person name="Coates J.D."/>
        </authorList>
    </citation>
    <scope>NUCLEOTIDE SEQUENCE [LARGE SCALE GENOMIC DNA]</scope>
    <source>
        <strain evidence="8 9">BK-1</strain>
    </source>
</reference>
<organism evidence="8 9">
    <name type="scientific">Sedimenticola selenatireducens</name>
    <dbReference type="NCBI Taxonomy" id="191960"/>
    <lineage>
        <taxon>Bacteria</taxon>
        <taxon>Pseudomonadati</taxon>
        <taxon>Pseudomonadota</taxon>
        <taxon>Gammaproteobacteria</taxon>
        <taxon>Chromatiales</taxon>
        <taxon>Sedimenticolaceae</taxon>
        <taxon>Sedimenticola</taxon>
    </lineage>
</organism>
<dbReference type="OrthoDB" id="9785673at2"/>
<proteinExistence type="inferred from homology"/>
<keyword evidence="9" id="KW-1185">Reference proteome</keyword>
<dbReference type="GO" id="GO:0005829">
    <property type="term" value="C:cytosol"/>
    <property type="evidence" value="ECO:0007669"/>
    <property type="project" value="TreeGrafter"/>
</dbReference>
<feature type="domain" description="RNA 2-O ribose methyltransferase substrate binding" evidence="7">
    <location>
        <begin position="6"/>
        <end position="83"/>
    </location>
</feature>
<comment type="function">
    <text evidence="6">Specifically methylates the ribose of guanosine 2251 in 23S rRNA.</text>
</comment>
<protein>
    <recommendedName>
        <fullName evidence="6">23S rRNA (guanosine-2'-O-)-methyltransferase RlmB</fullName>
        <ecNumber evidence="6">2.1.1.185</ecNumber>
    </recommendedName>
    <alternativeName>
        <fullName evidence="6">23S rRNA (guanosine2251 2'-O)-methyltransferase</fullName>
    </alternativeName>
    <alternativeName>
        <fullName evidence="6">23S rRNA Gm2251 2'-O-methyltransferase</fullName>
    </alternativeName>
</protein>
<evidence type="ECO:0000259" key="7">
    <source>
        <dbReference type="SMART" id="SM00967"/>
    </source>
</evidence>
<dbReference type="PANTHER" id="PTHR46429">
    <property type="entry name" value="23S RRNA (GUANOSINE-2'-O-)-METHYLTRANSFERASE RLMB"/>
    <property type="match status" value="1"/>
</dbReference>
<dbReference type="SUPFAM" id="SSF55315">
    <property type="entry name" value="L30e-like"/>
    <property type="match status" value="1"/>
</dbReference>
<gene>
    <name evidence="6 8" type="primary">rlmB</name>
    <name evidence="8" type="ORF">FHP88_00330</name>
</gene>
<keyword evidence="5 6" id="KW-0949">S-adenosyl-L-methionine</keyword>
<dbReference type="InterPro" id="IPR024915">
    <property type="entry name" value="23S_rRNA_MeTrfase_RlmB"/>
</dbReference>
<dbReference type="Pfam" id="PF08032">
    <property type="entry name" value="SpoU_sub_bind"/>
    <property type="match status" value="1"/>
</dbReference>
<dbReference type="Proteomes" id="UP000316649">
    <property type="component" value="Unassembled WGS sequence"/>
</dbReference>
<dbReference type="GO" id="GO:0003723">
    <property type="term" value="F:RNA binding"/>
    <property type="evidence" value="ECO:0007669"/>
    <property type="project" value="InterPro"/>
</dbReference>
<dbReference type="InterPro" id="IPR001537">
    <property type="entry name" value="SpoU_MeTrfase"/>
</dbReference>
<dbReference type="InterPro" id="IPR029064">
    <property type="entry name" value="Ribosomal_eL30-like_sf"/>
</dbReference>